<evidence type="ECO:0000313" key="2">
    <source>
        <dbReference type="Proteomes" id="UP000708208"/>
    </source>
</evidence>
<protein>
    <submittedName>
        <fullName evidence="1">Uncharacterized protein</fullName>
    </submittedName>
</protein>
<reference evidence="1" key="1">
    <citation type="submission" date="2021-06" db="EMBL/GenBank/DDBJ databases">
        <authorList>
            <person name="Hodson N. C."/>
            <person name="Mongue J. A."/>
            <person name="Jaron S. K."/>
        </authorList>
    </citation>
    <scope>NUCLEOTIDE SEQUENCE</scope>
</reference>
<name>A0A8J2LDC5_9HEXA</name>
<dbReference type="AlphaFoldDB" id="A0A8J2LDC5"/>
<sequence>TVTITFYPISTKYELSLTFDTSFLHLPGLRNLTEI</sequence>
<dbReference type="Proteomes" id="UP000708208">
    <property type="component" value="Unassembled WGS sequence"/>
</dbReference>
<evidence type="ECO:0000313" key="1">
    <source>
        <dbReference type="EMBL" id="CAG7820278.1"/>
    </source>
</evidence>
<feature type="non-terminal residue" evidence="1">
    <location>
        <position position="1"/>
    </location>
</feature>
<accession>A0A8J2LDC5</accession>
<organism evidence="1 2">
    <name type="scientific">Allacma fusca</name>
    <dbReference type="NCBI Taxonomy" id="39272"/>
    <lineage>
        <taxon>Eukaryota</taxon>
        <taxon>Metazoa</taxon>
        <taxon>Ecdysozoa</taxon>
        <taxon>Arthropoda</taxon>
        <taxon>Hexapoda</taxon>
        <taxon>Collembola</taxon>
        <taxon>Symphypleona</taxon>
        <taxon>Sminthuridae</taxon>
        <taxon>Allacma</taxon>
    </lineage>
</organism>
<keyword evidence="2" id="KW-1185">Reference proteome</keyword>
<dbReference type="EMBL" id="CAJVCH010474142">
    <property type="protein sequence ID" value="CAG7820278.1"/>
    <property type="molecule type" value="Genomic_DNA"/>
</dbReference>
<comment type="caution">
    <text evidence="1">The sequence shown here is derived from an EMBL/GenBank/DDBJ whole genome shotgun (WGS) entry which is preliminary data.</text>
</comment>
<gene>
    <name evidence="1" type="ORF">AFUS01_LOCUS30677</name>
</gene>
<proteinExistence type="predicted"/>